<comment type="caution">
    <text evidence="3">The sequence shown here is derived from an EMBL/GenBank/DDBJ whole genome shotgun (WGS) entry which is preliminary data.</text>
</comment>
<feature type="region of interest" description="Disordered" evidence="1">
    <location>
        <begin position="88"/>
        <end position="163"/>
    </location>
</feature>
<dbReference type="GO" id="GO:0006355">
    <property type="term" value="P:regulation of DNA-templated transcription"/>
    <property type="evidence" value="ECO:0007669"/>
    <property type="project" value="InterPro"/>
</dbReference>
<dbReference type="EMBL" id="VUNB01000002">
    <property type="protein sequence ID" value="MST68363.1"/>
    <property type="molecule type" value="Genomic_DNA"/>
</dbReference>
<name>A0A6A8M6A1_9FIRM</name>
<reference evidence="3" key="1">
    <citation type="submission" date="2019-09" db="EMBL/GenBank/DDBJ databases">
        <title>In-depth cultivation of the pig gut microbiome towards novel bacterial diversity and tailored functional studies.</title>
        <authorList>
            <person name="Wylensek D."/>
            <person name="Hitch T.C.A."/>
            <person name="Clavel T."/>
        </authorList>
    </citation>
    <scope>NUCLEOTIDE SEQUENCE</scope>
    <source>
        <strain evidence="3">RF-744-FAT-WT-3</strain>
    </source>
</reference>
<protein>
    <recommendedName>
        <fullName evidence="2">Transcriptional coactivator p15 (PC4) C-terminal domain-containing protein</fullName>
    </recommendedName>
</protein>
<feature type="domain" description="Transcriptional coactivator p15 (PC4) C-terminal" evidence="2">
    <location>
        <begin position="29"/>
        <end position="75"/>
    </location>
</feature>
<sequence length="163" mass="19139">MTEERSRRGRSRDFEYEVVNSIGVLARYNSGWTKEINMVAWNGKDPKFDIRDWNPEHSQMSRGVTLYEDELKQLMGVMEGYFAAQKRKGNYREGNRERAVKKDRITETDVSDQEKKNTECWGLQEEAELDNDREEMEKSAETTEIKEDAVEEPEPSADEIRFS</sequence>
<dbReference type="GO" id="GO:0003677">
    <property type="term" value="F:DNA binding"/>
    <property type="evidence" value="ECO:0007669"/>
    <property type="project" value="InterPro"/>
</dbReference>
<feature type="compositionally biased region" description="Acidic residues" evidence="1">
    <location>
        <begin position="125"/>
        <end position="134"/>
    </location>
</feature>
<evidence type="ECO:0000259" key="2">
    <source>
        <dbReference type="Pfam" id="PF02229"/>
    </source>
</evidence>
<proteinExistence type="predicted"/>
<organism evidence="3">
    <name type="scientific">Baileyella intestinalis</name>
    <dbReference type="NCBI Taxonomy" id="2606709"/>
    <lineage>
        <taxon>Bacteria</taxon>
        <taxon>Bacillati</taxon>
        <taxon>Bacillota</taxon>
        <taxon>Clostridia</taxon>
        <taxon>Peptostreptococcales</taxon>
        <taxon>Anaerovoracaceae</taxon>
        <taxon>Baileyella</taxon>
    </lineage>
</organism>
<dbReference type="RefSeq" id="WP_154571844.1">
    <property type="nucleotide sequence ID" value="NZ_JAQXPA010000073.1"/>
</dbReference>
<evidence type="ECO:0000313" key="3">
    <source>
        <dbReference type="EMBL" id="MST68363.1"/>
    </source>
</evidence>
<dbReference type="Pfam" id="PF02229">
    <property type="entry name" value="PC4"/>
    <property type="match status" value="1"/>
</dbReference>
<accession>A0A6A8M6A1</accession>
<feature type="compositionally biased region" description="Basic and acidic residues" evidence="1">
    <location>
        <begin position="135"/>
        <end position="148"/>
    </location>
</feature>
<dbReference type="InterPro" id="IPR003173">
    <property type="entry name" value="PC4_C"/>
</dbReference>
<gene>
    <name evidence="3" type="ORF">FYJ66_01995</name>
</gene>
<feature type="compositionally biased region" description="Basic and acidic residues" evidence="1">
    <location>
        <begin position="90"/>
        <end position="118"/>
    </location>
</feature>
<dbReference type="AlphaFoldDB" id="A0A6A8M6A1"/>
<evidence type="ECO:0000256" key="1">
    <source>
        <dbReference type="SAM" id="MobiDB-lite"/>
    </source>
</evidence>
<dbReference type="Gene3D" id="2.30.31.70">
    <property type="match status" value="1"/>
</dbReference>